<keyword evidence="4" id="KW-0378">Hydrolase</keyword>
<evidence type="ECO:0000256" key="5">
    <source>
        <dbReference type="ARBA" id="ARBA00023295"/>
    </source>
</evidence>
<dbReference type="InterPro" id="IPR008979">
    <property type="entry name" value="Galactose-bd-like_sf"/>
</dbReference>
<protein>
    <recommendedName>
        <fullName evidence="3">beta-galactosidase</fullName>
        <ecNumber evidence="3">3.2.1.23</ecNumber>
    </recommendedName>
</protein>
<dbReference type="SUPFAM" id="SSF51445">
    <property type="entry name" value="(Trans)glycosidases"/>
    <property type="match status" value="1"/>
</dbReference>
<dbReference type="InterPro" id="IPR017853">
    <property type="entry name" value="GH"/>
</dbReference>
<dbReference type="EMBL" id="DXDA01000050">
    <property type="protein sequence ID" value="HIY68959.1"/>
    <property type="molecule type" value="Genomic_DNA"/>
</dbReference>
<evidence type="ECO:0000259" key="8">
    <source>
        <dbReference type="Pfam" id="PF02837"/>
    </source>
</evidence>
<evidence type="ECO:0000256" key="2">
    <source>
        <dbReference type="ARBA" id="ARBA00007401"/>
    </source>
</evidence>
<dbReference type="GO" id="GO:0009341">
    <property type="term" value="C:beta-galactosidase complex"/>
    <property type="evidence" value="ECO:0007669"/>
    <property type="project" value="TreeGrafter"/>
</dbReference>
<dbReference type="EC" id="3.2.1.23" evidence="3"/>
<name>A0A9D2CCH8_9BACT</name>
<feature type="signal peptide" evidence="6">
    <location>
        <begin position="1"/>
        <end position="19"/>
    </location>
</feature>
<proteinExistence type="inferred from homology"/>
<organism evidence="9 10">
    <name type="scientific">Candidatus Alistipes intestinigallinarum</name>
    <dbReference type="NCBI Taxonomy" id="2838440"/>
    <lineage>
        <taxon>Bacteria</taxon>
        <taxon>Pseudomonadati</taxon>
        <taxon>Bacteroidota</taxon>
        <taxon>Bacteroidia</taxon>
        <taxon>Bacteroidales</taxon>
        <taxon>Rikenellaceae</taxon>
        <taxon>Alistipes</taxon>
    </lineage>
</organism>
<reference evidence="9" key="2">
    <citation type="submission" date="2021-04" db="EMBL/GenBank/DDBJ databases">
        <authorList>
            <person name="Gilroy R."/>
        </authorList>
    </citation>
    <scope>NUCLEOTIDE SEQUENCE</scope>
    <source>
        <strain evidence="9">5134</strain>
    </source>
</reference>
<gene>
    <name evidence="9" type="ORF">H9828_06050</name>
</gene>
<evidence type="ECO:0000256" key="6">
    <source>
        <dbReference type="SAM" id="SignalP"/>
    </source>
</evidence>
<evidence type="ECO:0000256" key="1">
    <source>
        <dbReference type="ARBA" id="ARBA00001412"/>
    </source>
</evidence>
<evidence type="ECO:0000256" key="4">
    <source>
        <dbReference type="ARBA" id="ARBA00022801"/>
    </source>
</evidence>
<dbReference type="Gene3D" id="2.60.120.260">
    <property type="entry name" value="Galactose-binding domain-like"/>
    <property type="match status" value="1"/>
</dbReference>
<dbReference type="Pfam" id="PF02837">
    <property type="entry name" value="Glyco_hydro_2_N"/>
    <property type="match status" value="1"/>
</dbReference>
<dbReference type="InterPro" id="IPR006103">
    <property type="entry name" value="Glyco_hydro_2_cat"/>
</dbReference>
<comment type="catalytic activity">
    <reaction evidence="1">
        <text>Hydrolysis of terminal non-reducing beta-D-galactose residues in beta-D-galactosides.</text>
        <dbReference type="EC" id="3.2.1.23"/>
    </reaction>
</comment>
<comment type="caution">
    <text evidence="9">The sequence shown here is derived from an EMBL/GenBank/DDBJ whole genome shotgun (WGS) entry which is preliminary data.</text>
</comment>
<dbReference type="InterPro" id="IPR050347">
    <property type="entry name" value="Bact_Beta-galactosidase"/>
</dbReference>
<keyword evidence="6" id="KW-0732">Signal</keyword>
<evidence type="ECO:0000256" key="3">
    <source>
        <dbReference type="ARBA" id="ARBA00012756"/>
    </source>
</evidence>
<feature type="domain" description="Glycosyl hydrolases family 2 sugar binding" evidence="8">
    <location>
        <begin position="79"/>
        <end position="145"/>
    </location>
</feature>
<feature type="chain" id="PRO_5039665523" description="beta-galactosidase" evidence="6">
    <location>
        <begin position="20"/>
        <end position="449"/>
    </location>
</feature>
<feature type="domain" description="Glycoside hydrolase family 2 catalytic" evidence="7">
    <location>
        <begin position="322"/>
        <end position="441"/>
    </location>
</feature>
<dbReference type="SUPFAM" id="SSF49785">
    <property type="entry name" value="Galactose-binding domain-like"/>
    <property type="match status" value="1"/>
</dbReference>
<dbReference type="Pfam" id="PF02836">
    <property type="entry name" value="Glyco_hydro_2_C"/>
    <property type="match status" value="1"/>
</dbReference>
<evidence type="ECO:0000259" key="7">
    <source>
        <dbReference type="Pfam" id="PF02836"/>
    </source>
</evidence>
<accession>A0A9D2CCH8</accession>
<dbReference type="Proteomes" id="UP000886844">
    <property type="component" value="Unassembled WGS sequence"/>
</dbReference>
<dbReference type="PANTHER" id="PTHR46323:SF2">
    <property type="entry name" value="BETA-GALACTOSIDASE"/>
    <property type="match status" value="1"/>
</dbReference>
<dbReference type="GO" id="GO:0004565">
    <property type="term" value="F:beta-galactosidase activity"/>
    <property type="evidence" value="ECO:0007669"/>
    <property type="project" value="UniProtKB-EC"/>
</dbReference>
<keyword evidence="5" id="KW-0326">Glycosidase</keyword>
<dbReference type="GO" id="GO:0005990">
    <property type="term" value="P:lactose catabolic process"/>
    <property type="evidence" value="ECO:0007669"/>
    <property type="project" value="TreeGrafter"/>
</dbReference>
<evidence type="ECO:0000313" key="9">
    <source>
        <dbReference type="EMBL" id="HIY68959.1"/>
    </source>
</evidence>
<dbReference type="InterPro" id="IPR006104">
    <property type="entry name" value="Glyco_hydro_2_N"/>
</dbReference>
<evidence type="ECO:0000313" key="10">
    <source>
        <dbReference type="Proteomes" id="UP000886844"/>
    </source>
</evidence>
<sequence length="449" mass="50582">MKRTIWTAALAACTLTAAAQIPIPEESTPVPLSQGGRIYRTEVVPYNARHDADARNREAGGYWKAFRPELITESSGDISAFYGAKVEIPFEWTDGRVFLHLENPGAGYSLWLNDQPVAEVNDALTPSEFDLTPYIRQGVNTFRVLMHARRLPIDASGSARPLFENSYLYYQDKRSIADFEIALVPDTLGRDFGMLDLKIVACNAYNYDEPVTVGYDIYSPQGKLLEFNMTEITIPGRSTDTVRYSPFIYGTYANKWEAGSKNPPLYRVMLFTRRNGVYKEYMPLKIGFGKTELVDGRLMRLGKELQLAKAEYNAAADRKTALSELKSLKAKGKNTICPSSPQPAWFYELCDELGLYVIDRAAISAPDRRDDRRVGGTPSNNPALVDEYLERVKSMYYRSRNFTCVIAYDLGSPSGNGYNMYKAYQWLKSVEKSRPVIYGDAAGEWNSDL</sequence>
<dbReference type="AlphaFoldDB" id="A0A9D2CCH8"/>
<dbReference type="Gene3D" id="3.20.20.80">
    <property type="entry name" value="Glycosidases"/>
    <property type="match status" value="1"/>
</dbReference>
<dbReference type="PANTHER" id="PTHR46323">
    <property type="entry name" value="BETA-GALACTOSIDASE"/>
    <property type="match status" value="1"/>
</dbReference>
<comment type="similarity">
    <text evidence="2">Belongs to the glycosyl hydrolase 2 family.</text>
</comment>
<reference evidence="9" key="1">
    <citation type="journal article" date="2021" name="PeerJ">
        <title>Extensive microbial diversity within the chicken gut microbiome revealed by metagenomics and culture.</title>
        <authorList>
            <person name="Gilroy R."/>
            <person name="Ravi A."/>
            <person name="Getino M."/>
            <person name="Pursley I."/>
            <person name="Horton D.L."/>
            <person name="Alikhan N.F."/>
            <person name="Baker D."/>
            <person name="Gharbi K."/>
            <person name="Hall N."/>
            <person name="Watson M."/>
            <person name="Adriaenssens E.M."/>
            <person name="Foster-Nyarko E."/>
            <person name="Jarju S."/>
            <person name="Secka A."/>
            <person name="Antonio M."/>
            <person name="Oren A."/>
            <person name="Chaudhuri R.R."/>
            <person name="La Ragione R."/>
            <person name="Hildebrand F."/>
            <person name="Pallen M.J."/>
        </authorList>
    </citation>
    <scope>NUCLEOTIDE SEQUENCE</scope>
    <source>
        <strain evidence="9">5134</strain>
    </source>
</reference>